<reference evidence="9 10" key="2">
    <citation type="submission" date="2016-04" db="EMBL/GenBank/DDBJ databases">
        <authorList>
            <person name="Millard A."/>
        </authorList>
    </citation>
    <scope>NUCLEOTIDE SEQUENCE [LARGE SCALE GENOMIC DNA]</scope>
    <source>
        <strain evidence="9">Isolate 22</strain>
    </source>
</reference>
<dbReference type="Pfam" id="PF20207">
    <property type="entry name" value="DUF6568"/>
    <property type="match status" value="1"/>
</dbReference>
<sequence>MLVEKGKENIYYVNVAKVREDENEWKEFKSRYSINSTPTFTVYREGSIEKTVFWTKESGMSLAEVEEFLDYVSMQQ</sequence>
<evidence type="ECO:0000313" key="12">
    <source>
        <dbReference type="Proteomes" id="UP000249070"/>
    </source>
</evidence>
<evidence type="ECO:0000313" key="5">
    <source>
        <dbReference type="EMBL" id="OOL82730.1"/>
    </source>
</evidence>
<reference evidence="8 15" key="4">
    <citation type="submission" date="2017-12" db="EMBL/GenBank/DDBJ databases">
        <title>A pool of 800 enterococci isolated from chicken carcass rinse samples from New Zealand.</title>
        <authorList>
            <person name="Zhang J."/>
            <person name="Rogers L."/>
            <person name="Midwinter A."/>
            <person name="French N."/>
        </authorList>
    </citation>
    <scope>NUCLEOTIDE SEQUENCE [LARGE SCALE GENOMIC DNA]</scope>
    <source>
        <strain evidence="8 15">EN697</strain>
    </source>
</reference>
<evidence type="ECO:0000313" key="3">
    <source>
        <dbReference type="EMBL" id="MBX4222555.1"/>
    </source>
</evidence>
<dbReference type="Proteomes" id="UP000249070">
    <property type="component" value="Unassembled WGS sequence"/>
</dbReference>
<dbReference type="EMBL" id="QHGU01000014">
    <property type="protein sequence ID" value="PZM56373.1"/>
    <property type="molecule type" value="Genomic_DNA"/>
</dbReference>
<reference evidence="5 11" key="3">
    <citation type="submission" date="2017-02" db="EMBL/GenBank/DDBJ databases">
        <title>Clonality and virulence of isolates of VRE in Hematopoietic Stem Cell Transplanted (HSCT) patients.</title>
        <authorList>
            <person name="Marchi A.P."/>
            <person name="Martins R.C."/>
            <person name="Marie S.K."/>
            <person name="Levin A.S."/>
            <person name="Costa S.F."/>
        </authorList>
    </citation>
    <scope>NUCLEOTIDE SEQUENCE [LARGE SCALE GENOMIC DNA]</scope>
    <source>
        <strain evidence="5 11">LIM1759</strain>
    </source>
</reference>
<dbReference type="AlphaFoldDB" id="A0A132ZJL4"/>
<reference evidence="3" key="8">
    <citation type="journal article" date="2022" name="J. Anim. Sci.">
        <title>Whole genome sequence analyses-based assessment of virulence potential and antimicrobial susceptibilities and resistance of Enterococcus faecium strains isolated from commercial swine and cattle probiotic products.</title>
        <authorList>
            <person name="Shridhar P.B."/>
            <person name="Amachawadi R.G."/>
            <person name="Tokach M."/>
            <person name="Patel I."/>
            <person name="Gangiredla J."/>
            <person name="Mammel M."/>
            <person name="Nagaraja T.G."/>
        </authorList>
    </citation>
    <scope>NUCLEOTIDE SEQUENCE</scope>
    <source>
        <strain evidence="3">EF215</strain>
    </source>
</reference>
<evidence type="ECO:0000313" key="4">
    <source>
        <dbReference type="EMBL" id="MDT2368612.1"/>
    </source>
</evidence>
<gene>
    <name evidence="5" type="ORF">B1P95_07415</name>
    <name evidence="8" type="ORF">CYQ77_11565</name>
    <name evidence="1" type="ORF">D9Z05_00140</name>
    <name evidence="6" type="ORF">DKP91_04250</name>
    <name evidence="9" type="ORF">DTPHA_600609</name>
    <name evidence="7" type="ORF">EB12_01376</name>
    <name evidence="2" type="ORF">GBM73_09725</name>
    <name evidence="3" type="ORF">KYX88_06935</name>
    <name evidence="4" type="ORF">P6Z85_00200</name>
</gene>
<dbReference type="Proteomes" id="UP000191171">
    <property type="component" value="Unassembled WGS sequence"/>
</dbReference>
<name>A0A132ZJL4_ENTFC</name>
<dbReference type="EMBL" id="LEQJ01000008">
    <property type="protein sequence ID" value="RBS32224.1"/>
    <property type="molecule type" value="Genomic_DNA"/>
</dbReference>
<dbReference type="InterPro" id="IPR036249">
    <property type="entry name" value="Thioredoxin-like_sf"/>
</dbReference>
<evidence type="ECO:0000313" key="9">
    <source>
        <dbReference type="EMBL" id="SAY82246.1"/>
    </source>
</evidence>
<dbReference type="EMBL" id="JAIFOC010000050">
    <property type="protein sequence ID" value="MBX4222555.1"/>
    <property type="molecule type" value="Genomic_DNA"/>
</dbReference>
<evidence type="ECO:0000313" key="1">
    <source>
        <dbReference type="EMBL" id="AYM71773.1"/>
    </source>
</evidence>
<reference evidence="1 14" key="6">
    <citation type="submission" date="2018-10" db="EMBL/GenBank/DDBJ databases">
        <title>Escaping from acidified nitrite in gastric host defense: Transcriptomic basis for resistance to free nitrous acid in Enterococcus faecalis.</title>
        <authorList>
            <person name="Yu Z."/>
            <person name="Shi D."/>
            <person name="Liu W."/>
            <person name="Meng F."/>
        </authorList>
    </citation>
    <scope>NUCLEOTIDE SEQUENCE [LARGE SCALE GENOMIC DNA]</scope>
    <source>
        <strain evidence="1 14">JE1</strain>
    </source>
</reference>
<evidence type="ECO:0000313" key="8">
    <source>
        <dbReference type="EMBL" id="RXU85161.1"/>
    </source>
</evidence>
<dbReference type="EMBL" id="WEFP01000001">
    <property type="protein sequence ID" value="KAB7577589.1"/>
    <property type="molecule type" value="Genomic_DNA"/>
</dbReference>
<dbReference type="EMBL" id="JARPTX010000001">
    <property type="protein sequence ID" value="MDT2368612.1"/>
    <property type="molecule type" value="Genomic_DNA"/>
</dbReference>
<dbReference type="Proteomes" id="UP001139644">
    <property type="component" value="Unassembled WGS sequence"/>
</dbReference>
<reference evidence="2 16" key="7">
    <citation type="submission" date="2019-10" db="EMBL/GenBank/DDBJ databases">
        <title>Evolutionary dynamics of vancomycin-resistant Enterococcus faecium during gastrointestinal tract colonization and bloodstream infection in immunocompromised pediatric patients.</title>
        <authorList>
            <person name="Chilambi G.S."/>
            <person name="Nordstrom H.R."/>
            <person name="Evans D.R."/>
            <person name="Ferrolino J."/>
            <person name="Hayden R.T."/>
            <person name="Maron G.M."/>
            <person name="Vo A.N."/>
            <person name="Gilmore M.S."/>
            <person name="Wolf J."/>
            <person name="Rosch J.W."/>
            <person name="Van Tyne D."/>
        </authorList>
    </citation>
    <scope>NUCLEOTIDE SEQUENCE [LARGE SCALE GENOMIC DNA]</scope>
    <source>
        <strain evidence="2 16">VRECG27</strain>
    </source>
</reference>
<dbReference type="Gene3D" id="3.40.30.10">
    <property type="entry name" value="Glutaredoxin"/>
    <property type="match status" value="1"/>
</dbReference>
<evidence type="ECO:0000313" key="11">
    <source>
        <dbReference type="Proteomes" id="UP000191171"/>
    </source>
</evidence>
<dbReference type="EMBL" id="FKLM01000006">
    <property type="protein sequence ID" value="SAY82246.1"/>
    <property type="molecule type" value="Genomic_DNA"/>
</dbReference>
<dbReference type="InterPro" id="IPR046698">
    <property type="entry name" value="PedC-like"/>
</dbReference>
<dbReference type="Proteomes" id="UP000253144">
    <property type="component" value="Unassembled WGS sequence"/>
</dbReference>
<dbReference type="Proteomes" id="UP001260956">
    <property type="component" value="Unassembled WGS sequence"/>
</dbReference>
<proteinExistence type="predicted"/>
<dbReference type="Proteomes" id="UP000469871">
    <property type="component" value="Unassembled WGS sequence"/>
</dbReference>
<evidence type="ECO:0000313" key="6">
    <source>
        <dbReference type="EMBL" id="PZM56373.1"/>
    </source>
</evidence>
<dbReference type="Proteomes" id="UP000289562">
    <property type="component" value="Unassembled WGS sequence"/>
</dbReference>
<organism evidence="5 11">
    <name type="scientific">Enterococcus faecium</name>
    <name type="common">Streptococcus faecium</name>
    <dbReference type="NCBI Taxonomy" id="1352"/>
    <lineage>
        <taxon>Bacteria</taxon>
        <taxon>Bacillati</taxon>
        <taxon>Bacillota</taxon>
        <taxon>Bacilli</taxon>
        <taxon>Lactobacillales</taxon>
        <taxon>Enterococcaceae</taxon>
        <taxon>Enterococcus</taxon>
    </lineage>
</organism>
<reference evidence="6 12" key="5">
    <citation type="submission" date="2018-05" db="EMBL/GenBank/DDBJ databases">
        <title>Vancomycin-resistant Enterococcus faecium strain from Chelyabinsk, Russia.</title>
        <authorList>
            <person name="Gostev V."/>
            <person name="Goncharov A."/>
            <person name="Kolodzhieva V."/>
            <person name="Suvorov A."/>
            <person name="Sidorenko S."/>
            <person name="Zueva L."/>
        </authorList>
    </citation>
    <scope>NUCLEOTIDE SEQUENCE [LARGE SCALE GENOMIC DNA]</scope>
    <source>
        <strain evidence="6 12">20</strain>
    </source>
</reference>
<dbReference type="SUPFAM" id="SSF52833">
    <property type="entry name" value="Thioredoxin-like"/>
    <property type="match status" value="1"/>
</dbReference>
<dbReference type="GeneID" id="66453034"/>
<evidence type="ECO:0000313" key="13">
    <source>
        <dbReference type="Proteomes" id="UP000253144"/>
    </source>
</evidence>
<dbReference type="Proteomes" id="UP000275747">
    <property type="component" value="Chromosome"/>
</dbReference>
<evidence type="ECO:0000313" key="16">
    <source>
        <dbReference type="Proteomes" id="UP000469871"/>
    </source>
</evidence>
<reference evidence="7 13" key="1">
    <citation type="submission" date="2015-06" db="EMBL/GenBank/DDBJ databases">
        <title>The Genome Sequence of Enterococcus faecium 131EA1.</title>
        <authorList>
            <consortium name="The Broad Institute Genomics Platform"/>
            <consortium name="The Broad Institute Genome Sequencing Center for Infectious Disease"/>
            <person name="Earl A.M."/>
            <person name="Van Tyne D."/>
            <person name="Lebreton F."/>
            <person name="Saavedra J.T."/>
            <person name="Gilmore M.S."/>
            <person name="Manson Mcguire A."/>
            <person name="Clock S."/>
            <person name="Crupain M."/>
            <person name="Rangan U."/>
            <person name="Young S."/>
            <person name="Abouelleil A."/>
            <person name="Cao P."/>
            <person name="Chapman S.B."/>
            <person name="Griggs A."/>
            <person name="Priest M."/>
            <person name="Shea T."/>
            <person name="Wortman J."/>
            <person name="Nusbaum C."/>
            <person name="Birren B."/>
        </authorList>
    </citation>
    <scope>NUCLEOTIDE SEQUENCE [LARGE SCALE GENOMIC DNA]</scope>
    <source>
        <strain evidence="7 13">131EA1</strain>
    </source>
</reference>
<dbReference type="EMBL" id="PJVH01000048">
    <property type="protein sequence ID" value="RXU85161.1"/>
    <property type="molecule type" value="Genomic_DNA"/>
</dbReference>
<evidence type="ECO:0000313" key="14">
    <source>
        <dbReference type="Proteomes" id="UP000275747"/>
    </source>
</evidence>
<evidence type="ECO:0000313" key="15">
    <source>
        <dbReference type="Proteomes" id="UP000289562"/>
    </source>
</evidence>
<accession>A0A132ZJL4</accession>
<protein>
    <submittedName>
        <fullName evidence="5">Uncharacterized protein</fullName>
    </submittedName>
</protein>
<evidence type="ECO:0000313" key="7">
    <source>
        <dbReference type="EMBL" id="RBS32224.1"/>
    </source>
</evidence>
<evidence type="ECO:0000313" key="2">
    <source>
        <dbReference type="EMBL" id="KAB7577589.1"/>
    </source>
</evidence>
<reference evidence="4" key="9">
    <citation type="submission" date="2023-03" db="EMBL/GenBank/DDBJ databases">
        <authorList>
            <person name="Shen W."/>
            <person name="Cai J."/>
        </authorList>
    </citation>
    <scope>NUCLEOTIDE SEQUENCE</scope>
    <source>
        <strain evidence="4">B1010-2</strain>
    </source>
</reference>
<dbReference type="EMBL" id="MVGJ01000034">
    <property type="protein sequence ID" value="OOL82730.1"/>
    <property type="molecule type" value="Genomic_DNA"/>
</dbReference>
<dbReference type="Proteomes" id="UP000183509">
    <property type="component" value="Unassembled WGS sequence"/>
</dbReference>
<dbReference type="EMBL" id="CP033041">
    <property type="protein sequence ID" value="AYM71773.1"/>
    <property type="molecule type" value="Genomic_DNA"/>
</dbReference>
<evidence type="ECO:0000313" key="10">
    <source>
        <dbReference type="Proteomes" id="UP000183509"/>
    </source>
</evidence>
<dbReference type="RefSeq" id="WP_002288642.1">
    <property type="nucleotide sequence ID" value="NZ_AP022341.1"/>
</dbReference>